<feature type="compositionally biased region" description="Low complexity" evidence="5">
    <location>
        <begin position="383"/>
        <end position="394"/>
    </location>
</feature>
<proteinExistence type="predicted"/>
<sequence length="394" mass="40506">MSVLLAAPLLLSLTLLVSGLAKLGAREGTEDAMASLRLPLRRAHRAVATVLPVAEIVLAVTLWIPVAGLQIAAAAVVAALMVAYLVVIARALGFEETVECSCFGTLASPTVSRSTLGRNLVLSGLGVLAVIAAISGVMTQAVLEAPLPLLGWAGALALTVALTVLALGGVDRTAASDAADTPDAAPGAGPDASAGDGHADVPQRSGDDAEDEELLDYEREPIPAGVLQRPGGGLVTLRQLTAQQAALLIFVSEGCGPCERVLDRFPGWLTQLSPFMQVKAAFRRPVDGLRERTEERVGDHALHDPQFSAREVLGAKTAPSAVLLGADGLLAGGPVTGGRGVIEFVDEIQEQLAAAQREGELPAGEPETEPAGEPEAETENAPEAEPGPEAGSRR</sequence>
<dbReference type="Pfam" id="PF07291">
    <property type="entry name" value="MauE"/>
    <property type="match status" value="1"/>
</dbReference>
<feature type="region of interest" description="Disordered" evidence="5">
    <location>
        <begin position="352"/>
        <end position="394"/>
    </location>
</feature>
<gene>
    <name evidence="8" type="ORF">H9786_09940</name>
</gene>
<feature type="compositionally biased region" description="Basic and acidic residues" evidence="5">
    <location>
        <begin position="197"/>
        <end position="207"/>
    </location>
</feature>
<dbReference type="Proteomes" id="UP000823823">
    <property type="component" value="Unassembled WGS sequence"/>
</dbReference>
<feature type="transmembrane region" description="Helical" evidence="6">
    <location>
        <begin position="149"/>
        <end position="170"/>
    </location>
</feature>
<evidence type="ECO:0000313" key="8">
    <source>
        <dbReference type="EMBL" id="HJB10829.1"/>
    </source>
</evidence>
<accession>A0A9D2LE00</accession>
<organism evidence="8 9">
    <name type="scientific">Candidatus Brachybacterium merdavium</name>
    <dbReference type="NCBI Taxonomy" id="2838513"/>
    <lineage>
        <taxon>Bacteria</taxon>
        <taxon>Bacillati</taxon>
        <taxon>Actinomycetota</taxon>
        <taxon>Actinomycetes</taxon>
        <taxon>Micrococcales</taxon>
        <taxon>Dermabacteraceae</taxon>
        <taxon>Brachybacterium</taxon>
    </lineage>
</organism>
<dbReference type="InterPro" id="IPR009908">
    <property type="entry name" value="Methylamine_util_MauE"/>
</dbReference>
<keyword evidence="4 6" id="KW-0472">Membrane</keyword>
<feature type="transmembrane region" description="Helical" evidence="6">
    <location>
        <begin position="120"/>
        <end position="143"/>
    </location>
</feature>
<reference evidence="8" key="1">
    <citation type="journal article" date="2021" name="PeerJ">
        <title>Extensive microbial diversity within the chicken gut microbiome revealed by metagenomics and culture.</title>
        <authorList>
            <person name="Gilroy R."/>
            <person name="Ravi A."/>
            <person name="Getino M."/>
            <person name="Pursley I."/>
            <person name="Horton D.L."/>
            <person name="Alikhan N.F."/>
            <person name="Baker D."/>
            <person name="Gharbi K."/>
            <person name="Hall N."/>
            <person name="Watson M."/>
            <person name="Adriaenssens E.M."/>
            <person name="Foster-Nyarko E."/>
            <person name="Jarju S."/>
            <person name="Secka A."/>
            <person name="Antonio M."/>
            <person name="Oren A."/>
            <person name="Chaudhuri R.R."/>
            <person name="La Ragione R."/>
            <person name="Hildebrand F."/>
            <person name="Pallen M.J."/>
        </authorList>
    </citation>
    <scope>NUCLEOTIDE SEQUENCE</scope>
    <source>
        <strain evidence="8">ChiHjej13B12-24818</strain>
    </source>
</reference>
<reference evidence="8" key="2">
    <citation type="submission" date="2021-04" db="EMBL/GenBank/DDBJ databases">
        <authorList>
            <person name="Gilroy R."/>
        </authorList>
    </citation>
    <scope>NUCLEOTIDE SEQUENCE</scope>
    <source>
        <strain evidence="8">ChiHjej13B12-24818</strain>
    </source>
</reference>
<dbReference type="GO" id="GO:0016020">
    <property type="term" value="C:membrane"/>
    <property type="evidence" value="ECO:0007669"/>
    <property type="project" value="UniProtKB-SubCell"/>
</dbReference>
<evidence type="ECO:0000256" key="2">
    <source>
        <dbReference type="ARBA" id="ARBA00022692"/>
    </source>
</evidence>
<name>A0A9D2LE00_9MICO</name>
<evidence type="ECO:0000259" key="7">
    <source>
        <dbReference type="Pfam" id="PF07291"/>
    </source>
</evidence>
<keyword evidence="2 6" id="KW-0812">Transmembrane</keyword>
<feature type="compositionally biased region" description="Low complexity" evidence="5">
    <location>
        <begin position="176"/>
        <end position="196"/>
    </location>
</feature>
<keyword evidence="3 6" id="KW-1133">Transmembrane helix</keyword>
<evidence type="ECO:0000256" key="4">
    <source>
        <dbReference type="ARBA" id="ARBA00023136"/>
    </source>
</evidence>
<evidence type="ECO:0000313" key="9">
    <source>
        <dbReference type="Proteomes" id="UP000823823"/>
    </source>
</evidence>
<feature type="transmembrane region" description="Helical" evidence="6">
    <location>
        <begin position="62"/>
        <end position="87"/>
    </location>
</feature>
<evidence type="ECO:0000256" key="6">
    <source>
        <dbReference type="SAM" id="Phobius"/>
    </source>
</evidence>
<protein>
    <recommendedName>
        <fullName evidence="7">Methylamine utilisation protein MauE domain-containing protein</fullName>
    </recommendedName>
</protein>
<evidence type="ECO:0000256" key="3">
    <source>
        <dbReference type="ARBA" id="ARBA00022989"/>
    </source>
</evidence>
<feature type="compositionally biased region" description="Acidic residues" evidence="5">
    <location>
        <begin position="366"/>
        <end position="382"/>
    </location>
</feature>
<dbReference type="EMBL" id="DWZH01000079">
    <property type="protein sequence ID" value="HJB10829.1"/>
    <property type="molecule type" value="Genomic_DNA"/>
</dbReference>
<evidence type="ECO:0000256" key="5">
    <source>
        <dbReference type="SAM" id="MobiDB-lite"/>
    </source>
</evidence>
<evidence type="ECO:0000256" key="1">
    <source>
        <dbReference type="ARBA" id="ARBA00004141"/>
    </source>
</evidence>
<dbReference type="GO" id="GO:0030416">
    <property type="term" value="P:methylamine metabolic process"/>
    <property type="evidence" value="ECO:0007669"/>
    <property type="project" value="InterPro"/>
</dbReference>
<comment type="caution">
    <text evidence="8">The sequence shown here is derived from an EMBL/GenBank/DDBJ whole genome shotgun (WGS) entry which is preliminary data.</text>
</comment>
<dbReference type="AlphaFoldDB" id="A0A9D2LE00"/>
<feature type="domain" description="Methylamine utilisation protein MauE" evidence="7">
    <location>
        <begin position="3"/>
        <end position="131"/>
    </location>
</feature>
<feature type="region of interest" description="Disordered" evidence="5">
    <location>
        <begin position="176"/>
        <end position="213"/>
    </location>
</feature>
<comment type="subcellular location">
    <subcellularLocation>
        <location evidence="1">Membrane</location>
        <topology evidence="1">Multi-pass membrane protein</topology>
    </subcellularLocation>
</comment>